<evidence type="ECO:0000313" key="1">
    <source>
        <dbReference type="EMBL" id="MBO8444070.1"/>
    </source>
</evidence>
<gene>
    <name evidence="1" type="ORF">IAC42_10015</name>
</gene>
<dbReference type="AlphaFoldDB" id="A0A9D9EC36"/>
<comment type="caution">
    <text evidence="1">The sequence shown here is derived from an EMBL/GenBank/DDBJ whole genome shotgun (WGS) entry which is preliminary data.</text>
</comment>
<reference evidence="1" key="1">
    <citation type="submission" date="2020-10" db="EMBL/GenBank/DDBJ databases">
        <authorList>
            <person name="Gilroy R."/>
        </authorList>
    </citation>
    <scope>NUCLEOTIDE SEQUENCE</scope>
    <source>
        <strain evidence="1">11167</strain>
    </source>
</reference>
<accession>A0A9D9EC36</accession>
<organism evidence="1 2">
    <name type="scientific">Candidatus Aphodenecus pullistercoris</name>
    <dbReference type="NCBI Taxonomy" id="2840669"/>
    <lineage>
        <taxon>Bacteria</taxon>
        <taxon>Pseudomonadati</taxon>
        <taxon>Spirochaetota</taxon>
        <taxon>Spirochaetia</taxon>
        <taxon>Spirochaetales</taxon>
        <taxon>Candidatus Aphodenecus</taxon>
    </lineage>
</organism>
<protein>
    <submittedName>
        <fullName evidence="1">Uncharacterized protein</fullName>
    </submittedName>
</protein>
<proteinExistence type="predicted"/>
<reference evidence="1" key="2">
    <citation type="journal article" date="2021" name="PeerJ">
        <title>Extensive microbial diversity within the chicken gut microbiome revealed by metagenomics and culture.</title>
        <authorList>
            <person name="Gilroy R."/>
            <person name="Ravi A."/>
            <person name="Getino M."/>
            <person name="Pursley I."/>
            <person name="Horton D.L."/>
            <person name="Alikhan N.F."/>
            <person name="Baker D."/>
            <person name="Gharbi K."/>
            <person name="Hall N."/>
            <person name="Watson M."/>
            <person name="Adriaenssens E.M."/>
            <person name="Foster-Nyarko E."/>
            <person name="Jarju S."/>
            <person name="Secka A."/>
            <person name="Antonio M."/>
            <person name="Oren A."/>
            <person name="Chaudhuri R.R."/>
            <person name="La Ragione R."/>
            <person name="Hildebrand F."/>
            <person name="Pallen M.J."/>
        </authorList>
    </citation>
    <scope>NUCLEOTIDE SEQUENCE</scope>
    <source>
        <strain evidence="1">11167</strain>
    </source>
</reference>
<name>A0A9D9EC36_9SPIR</name>
<evidence type="ECO:0000313" key="2">
    <source>
        <dbReference type="Proteomes" id="UP000823633"/>
    </source>
</evidence>
<sequence length="790" mass="87557">MEDARFPFDFFVESRLSNDSDDDSTLSISLLAQYSEGPLTLRLSVDPMSIATAHQLTLPREWIGFVLSFIDKISLDFGFLTLDIGEDLIIPGDPFGVASAFTNSFQPDYSRLQFLSRLEGEYYSHSIGYSDLRLEGEDGYLSYNGVLSSTWAQADLGLSLLARISHSGGNHLFYPEIYLSAPIITSGDAGLGMQFTTAFMVTDQGDGLDGWGMSFSVPLTFPSFSLDMGLAYTQGELQFGQYLNGYESGRTNDNTITLYSSLLYDSEVFDLVLDLQFPLDMDEFALVKDEDYFSLELGFTAFGLDFAGGVRLSGLFSSPLTSFQEKTQAFISMGYENEAISTTVAVYLDEERVPSITMLTSLNLMEAIVSQSGDPVTSPSWLDFSLVTGYNYNESRASLILRPTLSFNIMDDGIFALRLPLTLTRQGGDLALSNDEGDIWFDFGYGQETTLGLFYDLATDVFSLVDEIRLGGEDSPLYLIATRDGSLQAASFDHRLLYGIEEDMSLALGVNIASRASARLFIDDMEAPRLFELSVSVSPMGAEGPTMVVETLLDHRFSDTDFSNRIIPAFRMSQDLLEGRLTLSFYATTHIDQGPDFIDFHITSSEDFQMALGGRLTGLFGPWSFTLASGAQSGYAREFYYDSLDKRDGEHEWPWLEGMTPYLELGFSYALSQGGISIDYRIDSFLSLLARESADRFRLEAWYMMRDFTLRLGYVKRDFVGGIVRTGASSLFDEEGVFSFVVAKTFGHLAMEASIDLVRPGRTESGWTNMATSATGSTSLGFSLITSLRF</sequence>
<dbReference type="EMBL" id="JADIMU010000070">
    <property type="protein sequence ID" value="MBO8444070.1"/>
    <property type="molecule type" value="Genomic_DNA"/>
</dbReference>
<dbReference type="Proteomes" id="UP000823633">
    <property type="component" value="Unassembled WGS sequence"/>
</dbReference>